<organism evidence="1">
    <name type="scientific">marine sediment metagenome</name>
    <dbReference type="NCBI Taxonomy" id="412755"/>
    <lineage>
        <taxon>unclassified sequences</taxon>
        <taxon>metagenomes</taxon>
        <taxon>ecological metagenomes</taxon>
    </lineage>
</organism>
<reference evidence="1" key="1">
    <citation type="journal article" date="2015" name="Nature">
        <title>Complex archaea that bridge the gap between prokaryotes and eukaryotes.</title>
        <authorList>
            <person name="Spang A."/>
            <person name="Saw J.H."/>
            <person name="Jorgensen S.L."/>
            <person name="Zaremba-Niedzwiedzka K."/>
            <person name="Martijn J."/>
            <person name="Lind A.E."/>
            <person name="van Eijk R."/>
            <person name="Schleper C."/>
            <person name="Guy L."/>
            <person name="Ettema T.J."/>
        </authorList>
    </citation>
    <scope>NUCLEOTIDE SEQUENCE</scope>
</reference>
<name>A0A0F9VH04_9ZZZZ</name>
<gene>
    <name evidence="1" type="ORF">LCGC14_0484810</name>
</gene>
<dbReference type="EMBL" id="LAZR01000534">
    <property type="protein sequence ID" value="KKN65093.1"/>
    <property type="molecule type" value="Genomic_DNA"/>
</dbReference>
<comment type="caution">
    <text evidence="1">The sequence shown here is derived from an EMBL/GenBank/DDBJ whole genome shotgun (WGS) entry which is preliminary data.</text>
</comment>
<protein>
    <submittedName>
        <fullName evidence="1">Uncharacterized protein</fullName>
    </submittedName>
</protein>
<sequence>MSKKIKQLRGKGRGKPAFFLDARVVDENFNTIFKMVGKPLVVGADELERFLKEKFK</sequence>
<dbReference type="AlphaFoldDB" id="A0A0F9VH04"/>
<accession>A0A0F9VH04</accession>
<proteinExistence type="predicted"/>
<evidence type="ECO:0000313" key="1">
    <source>
        <dbReference type="EMBL" id="KKN65093.1"/>
    </source>
</evidence>